<evidence type="ECO:0000256" key="5">
    <source>
        <dbReference type="ARBA" id="ARBA00022692"/>
    </source>
</evidence>
<feature type="transmembrane region" description="Helical" evidence="9">
    <location>
        <begin position="412"/>
        <end position="433"/>
    </location>
</feature>
<name>A0ABS7WRC4_9BACT</name>
<evidence type="ECO:0000256" key="1">
    <source>
        <dbReference type="ARBA" id="ARBA00004651"/>
    </source>
</evidence>
<evidence type="ECO:0000256" key="8">
    <source>
        <dbReference type="ARBA" id="ARBA00023136"/>
    </source>
</evidence>
<keyword evidence="7 9" id="KW-1133">Transmembrane helix</keyword>
<feature type="transmembrane region" description="Helical" evidence="9">
    <location>
        <begin position="119"/>
        <end position="140"/>
    </location>
</feature>
<evidence type="ECO:0000256" key="4">
    <source>
        <dbReference type="ARBA" id="ARBA00022475"/>
    </source>
</evidence>
<evidence type="ECO:0000256" key="6">
    <source>
        <dbReference type="ARBA" id="ARBA00022970"/>
    </source>
</evidence>
<protein>
    <submittedName>
        <fullName evidence="10">Branched-chain amino acid transport system II carrier protein</fullName>
    </submittedName>
</protein>
<dbReference type="NCBIfam" id="TIGR00796">
    <property type="entry name" value="livcs"/>
    <property type="match status" value="1"/>
</dbReference>
<dbReference type="PANTHER" id="PTHR30588">
    <property type="entry name" value="BRANCHED-CHAIN AMINO ACID TRANSPORT SYSTEM 2 CARRIER PROTEIN"/>
    <property type="match status" value="1"/>
</dbReference>
<proteinExistence type="inferred from homology"/>
<feature type="transmembrane region" description="Helical" evidence="9">
    <location>
        <begin position="345"/>
        <end position="364"/>
    </location>
</feature>
<keyword evidence="11" id="KW-1185">Reference proteome</keyword>
<gene>
    <name evidence="10" type="primary">brnQ</name>
    <name evidence="10" type="ORF">AVCANL283_01900</name>
</gene>
<evidence type="ECO:0000256" key="7">
    <source>
        <dbReference type="ARBA" id="ARBA00022989"/>
    </source>
</evidence>
<organism evidence="10 11">
    <name type="scientific">Campylobacter canadensis</name>
    <dbReference type="NCBI Taxonomy" id="449520"/>
    <lineage>
        <taxon>Bacteria</taxon>
        <taxon>Pseudomonadati</taxon>
        <taxon>Campylobacterota</taxon>
        <taxon>Epsilonproteobacteria</taxon>
        <taxon>Campylobacterales</taxon>
        <taxon>Campylobacteraceae</taxon>
        <taxon>Campylobacter</taxon>
    </lineage>
</organism>
<feature type="transmembrane region" description="Helical" evidence="9">
    <location>
        <begin position="201"/>
        <end position="218"/>
    </location>
</feature>
<sequence>MKETQFGKKEFFIISLMLFSMFFGAGNFIFSPMVAKDSGEFFYFTILYFCLTAVALPVLGVAAVAKAGTLKELASRVNPLFASIFVIVIYVSIGPLLAIPRASIMPYEIAIAPFVDEKYNLYTTLIYSAIYFILNYYICLNPSKMVETLGKYLTPILLVLILIMFITAYFSADLQIANAQGKYLKHPISSAFIDGYQTMDALAALVFGISVVAALKGYGVQHKSVLSILTVKTGLCAGVILMIVYVFLGYLGYKFGLMFNDATNGARLLSSISDYLFGKAGIIILGLACFLACFTTTIGLIGSAGVYFESISKIKYKYWIMLWCFAGFLVANLGLTQILKFSVPILIAIYPIAIILIILSFLNTIIDESKIVYCFCIYTAAFIGIVNALEMNQIIIPFVTEYIVKLPFYDAMLGWITPSAAAFVISYLIHFFYRDKA</sequence>
<feature type="transmembrane region" description="Helical" evidence="9">
    <location>
        <begin position="41"/>
        <end position="65"/>
    </location>
</feature>
<feature type="transmembrane region" description="Helical" evidence="9">
    <location>
        <begin position="152"/>
        <end position="172"/>
    </location>
</feature>
<dbReference type="PANTHER" id="PTHR30588:SF0">
    <property type="entry name" value="BRANCHED-CHAIN AMINO ACID PERMEASE BRNQ"/>
    <property type="match status" value="1"/>
</dbReference>
<dbReference type="RefSeq" id="WP_172230763.1">
    <property type="nucleotide sequence ID" value="NZ_CP035946.1"/>
</dbReference>
<reference evidence="10 11" key="1">
    <citation type="submission" date="2020-07" db="EMBL/GenBank/DDBJ databases">
        <title>Transfer of Campylobacter canadensis to the novel genus Avispirillum gen. nov., that also includes two novel species recovered from migratory waterfowl: Avispirillum anseris sp. nov. and Avispirillum brantae sp. nov.</title>
        <authorList>
            <person name="Miller W.G."/>
            <person name="Chapman M.H."/>
            <person name="Yee E."/>
            <person name="Inglis G.D."/>
        </authorList>
    </citation>
    <scope>NUCLEOTIDE SEQUENCE [LARGE SCALE GENOMIC DNA]</scope>
    <source>
        <strain evidence="10 11">L283</strain>
    </source>
</reference>
<feature type="transmembrane region" description="Helical" evidence="9">
    <location>
        <begin position="371"/>
        <end position="389"/>
    </location>
</feature>
<evidence type="ECO:0000256" key="3">
    <source>
        <dbReference type="ARBA" id="ARBA00022448"/>
    </source>
</evidence>
<evidence type="ECO:0000256" key="9">
    <source>
        <dbReference type="SAM" id="Phobius"/>
    </source>
</evidence>
<dbReference type="Proteomes" id="UP000786183">
    <property type="component" value="Unassembled WGS sequence"/>
</dbReference>
<feature type="transmembrane region" description="Helical" evidence="9">
    <location>
        <begin position="77"/>
        <end position="99"/>
    </location>
</feature>
<evidence type="ECO:0000313" key="10">
    <source>
        <dbReference type="EMBL" id="MBZ7986872.1"/>
    </source>
</evidence>
<accession>A0ABS7WRC4</accession>
<comment type="subcellular location">
    <subcellularLocation>
        <location evidence="1">Cell membrane</location>
        <topology evidence="1">Multi-pass membrane protein</topology>
    </subcellularLocation>
</comment>
<feature type="transmembrane region" description="Helical" evidence="9">
    <location>
        <begin position="12"/>
        <end position="35"/>
    </location>
</feature>
<keyword evidence="4" id="KW-1003">Cell membrane</keyword>
<comment type="caution">
    <text evidence="10">The sequence shown here is derived from an EMBL/GenBank/DDBJ whole genome shotgun (WGS) entry which is preliminary data.</text>
</comment>
<feature type="transmembrane region" description="Helical" evidence="9">
    <location>
        <begin position="225"/>
        <end position="248"/>
    </location>
</feature>
<keyword evidence="5 9" id="KW-0812">Transmembrane</keyword>
<keyword evidence="8 9" id="KW-0472">Membrane</keyword>
<keyword evidence="3" id="KW-0813">Transport</keyword>
<feature type="transmembrane region" description="Helical" evidence="9">
    <location>
        <begin position="320"/>
        <end position="339"/>
    </location>
</feature>
<evidence type="ECO:0000256" key="2">
    <source>
        <dbReference type="ARBA" id="ARBA00008540"/>
    </source>
</evidence>
<comment type="similarity">
    <text evidence="2">Belongs to the branched chain amino acid transporter family.</text>
</comment>
<dbReference type="EMBL" id="JACGBB010000003">
    <property type="protein sequence ID" value="MBZ7986872.1"/>
    <property type="molecule type" value="Genomic_DNA"/>
</dbReference>
<feature type="transmembrane region" description="Helical" evidence="9">
    <location>
        <begin position="280"/>
        <end position="308"/>
    </location>
</feature>
<dbReference type="InterPro" id="IPR004685">
    <property type="entry name" value="Brnchd-chn_aa_trnsp_Livcs"/>
</dbReference>
<dbReference type="Pfam" id="PF05525">
    <property type="entry name" value="Branch_AA_trans"/>
    <property type="match status" value="1"/>
</dbReference>
<evidence type="ECO:0000313" key="11">
    <source>
        <dbReference type="Proteomes" id="UP000786183"/>
    </source>
</evidence>
<keyword evidence="6" id="KW-0029">Amino-acid transport</keyword>